<reference evidence="2 3" key="1">
    <citation type="submission" date="2016-10" db="EMBL/GenBank/DDBJ databases">
        <title>Draft genome sequences of four alkaliphilic bacteria belonging to the Anaerobacillus genus.</title>
        <authorList>
            <person name="Bassil N.M."/>
            <person name="Lloyd J.R."/>
        </authorList>
    </citation>
    <scope>NUCLEOTIDE SEQUENCE [LARGE SCALE GENOMIC DNA]</scope>
    <source>
        <strain evidence="2 3">DSM 15340</strain>
    </source>
</reference>
<dbReference type="PROSITE" id="PS51257">
    <property type="entry name" value="PROKAR_LIPOPROTEIN"/>
    <property type="match status" value="1"/>
</dbReference>
<dbReference type="OrthoDB" id="1957331at2"/>
<evidence type="ECO:0000313" key="2">
    <source>
        <dbReference type="EMBL" id="OIJ14729.1"/>
    </source>
</evidence>
<sequence>MIKQLKVLLAAVAMLFVLAACNSESASNLTEAEDVLKQSLEAMEELNSYSMKMESEQTMNMNGEEEITMFMTIDADMMVDPMAFYQNLSMESDIPMMGAFETEMYLVDDTIYVFEPMMDEWMELPMEMAEELGGLAEMQLSPDQQLAMLRNFVDDIEMTENNNEYILKLAGEGTDFMEIAQVFGGVGTEGFDEMLEMFSQLDLNFVEYEIFIDKETLYQTKLNMTMDMTMGMDGETVRTVQLMNATITGYNEIEEIVLPEGL</sequence>
<evidence type="ECO:0000313" key="3">
    <source>
        <dbReference type="Proteomes" id="UP000180098"/>
    </source>
</evidence>
<comment type="caution">
    <text evidence="2">The sequence shown here is derived from an EMBL/GenBank/DDBJ whole genome shotgun (WGS) entry which is preliminary data.</text>
</comment>
<evidence type="ECO:0000256" key="1">
    <source>
        <dbReference type="SAM" id="SignalP"/>
    </source>
</evidence>
<keyword evidence="1" id="KW-0732">Signal</keyword>
<feature type="signal peptide" evidence="1">
    <location>
        <begin position="1"/>
        <end position="19"/>
    </location>
</feature>
<proteinExistence type="predicted"/>
<feature type="chain" id="PRO_5038535300" description="Lipoprotein" evidence="1">
    <location>
        <begin position="20"/>
        <end position="262"/>
    </location>
</feature>
<dbReference type="Gene3D" id="2.50.20.20">
    <property type="match status" value="1"/>
</dbReference>
<keyword evidence="3" id="KW-1185">Reference proteome</keyword>
<dbReference type="Pfam" id="PF20316">
    <property type="entry name" value="DUF6612"/>
    <property type="match status" value="1"/>
</dbReference>
<evidence type="ECO:0008006" key="4">
    <source>
        <dbReference type="Google" id="ProtNLM"/>
    </source>
</evidence>
<dbReference type="EMBL" id="MLQQ01000004">
    <property type="protein sequence ID" value="OIJ14729.1"/>
    <property type="molecule type" value="Genomic_DNA"/>
</dbReference>
<dbReference type="AlphaFoldDB" id="A0A1S2LQD9"/>
<gene>
    <name evidence="2" type="ORF">BKP35_05810</name>
</gene>
<accession>A0A1S2LQD9</accession>
<organism evidence="2 3">
    <name type="scientific">Anaerobacillus arseniciselenatis</name>
    <dbReference type="NCBI Taxonomy" id="85682"/>
    <lineage>
        <taxon>Bacteria</taxon>
        <taxon>Bacillati</taxon>
        <taxon>Bacillota</taxon>
        <taxon>Bacilli</taxon>
        <taxon>Bacillales</taxon>
        <taxon>Bacillaceae</taxon>
        <taxon>Anaerobacillus</taxon>
    </lineage>
</organism>
<protein>
    <recommendedName>
        <fullName evidence="4">Lipoprotein</fullName>
    </recommendedName>
</protein>
<dbReference type="Proteomes" id="UP000180098">
    <property type="component" value="Unassembled WGS sequence"/>
</dbReference>
<name>A0A1S2LQD9_9BACI</name>
<dbReference type="InterPro" id="IPR046720">
    <property type="entry name" value="DUF6612"/>
</dbReference>
<dbReference type="RefSeq" id="WP_071312455.1">
    <property type="nucleotide sequence ID" value="NZ_MLQQ01000004.1"/>
</dbReference>